<reference evidence="2" key="1">
    <citation type="journal article" date="2019" name="Int. J. Syst. Evol. Microbiol.">
        <title>The Global Catalogue of Microorganisms (GCM) 10K type strain sequencing project: providing services to taxonomists for standard genome sequencing and annotation.</title>
        <authorList>
            <consortium name="The Broad Institute Genomics Platform"/>
            <consortium name="The Broad Institute Genome Sequencing Center for Infectious Disease"/>
            <person name="Wu L."/>
            <person name="Ma J."/>
        </authorList>
    </citation>
    <scope>NUCLEOTIDE SEQUENCE [LARGE SCALE GENOMIC DNA]</scope>
    <source>
        <strain evidence="2">KCTC 13528</strain>
    </source>
</reference>
<organism evidence="1 2">
    <name type="scientific">Jeotgalibacillus terrae</name>
    <dbReference type="NCBI Taxonomy" id="587735"/>
    <lineage>
        <taxon>Bacteria</taxon>
        <taxon>Bacillati</taxon>
        <taxon>Bacillota</taxon>
        <taxon>Bacilli</taxon>
        <taxon>Bacillales</taxon>
        <taxon>Caryophanaceae</taxon>
        <taxon>Jeotgalibacillus</taxon>
    </lineage>
</organism>
<comment type="caution">
    <text evidence="1">The sequence shown here is derived from an EMBL/GenBank/DDBJ whole genome shotgun (WGS) entry which is preliminary data.</text>
</comment>
<evidence type="ECO:0000313" key="2">
    <source>
        <dbReference type="Proteomes" id="UP001597561"/>
    </source>
</evidence>
<dbReference type="RefSeq" id="WP_204728884.1">
    <property type="nucleotide sequence ID" value="NZ_JAFBDK010000005.1"/>
</dbReference>
<dbReference type="EMBL" id="JBHUPG010000019">
    <property type="protein sequence ID" value="MFD2912321.1"/>
    <property type="molecule type" value="Genomic_DNA"/>
</dbReference>
<gene>
    <name evidence="1" type="ORF">ACFS5P_10585</name>
</gene>
<sequence length="51" mass="5701">MFLALTLIAILFIITLLVLDKISAAVIIKSFNLKTRKIVVRQLMATIQLST</sequence>
<evidence type="ECO:0000313" key="1">
    <source>
        <dbReference type="EMBL" id="MFD2912321.1"/>
    </source>
</evidence>
<protein>
    <submittedName>
        <fullName evidence="1">Uncharacterized protein</fullName>
    </submittedName>
</protein>
<name>A0ABW5ZJT8_9BACL</name>
<dbReference type="Proteomes" id="UP001597561">
    <property type="component" value="Unassembled WGS sequence"/>
</dbReference>
<keyword evidence="2" id="KW-1185">Reference proteome</keyword>
<accession>A0ABW5ZJT8</accession>
<proteinExistence type="predicted"/>